<dbReference type="AlphaFoldDB" id="A0A1E3XFD7"/>
<name>A0A1E3XFD7_9BACT</name>
<dbReference type="EMBL" id="MAYW01000008">
    <property type="protein sequence ID" value="ODS34347.1"/>
    <property type="molecule type" value="Genomic_DNA"/>
</dbReference>
<organism evidence="1 2">
    <name type="scientific">Candidatus Scalindua rubra</name>
    <dbReference type="NCBI Taxonomy" id="1872076"/>
    <lineage>
        <taxon>Bacteria</taxon>
        <taxon>Pseudomonadati</taxon>
        <taxon>Planctomycetota</taxon>
        <taxon>Candidatus Brocadiia</taxon>
        <taxon>Candidatus Brocadiales</taxon>
        <taxon>Candidatus Scalinduaceae</taxon>
        <taxon>Candidatus Scalindua</taxon>
    </lineage>
</organism>
<proteinExistence type="predicted"/>
<accession>A0A1E3XFD7</accession>
<protein>
    <submittedName>
        <fullName evidence="1">Uncharacterized protein</fullName>
    </submittedName>
</protein>
<dbReference type="Proteomes" id="UP000094056">
    <property type="component" value="Unassembled WGS sequence"/>
</dbReference>
<evidence type="ECO:0000313" key="2">
    <source>
        <dbReference type="Proteomes" id="UP000094056"/>
    </source>
</evidence>
<comment type="caution">
    <text evidence="1">The sequence shown here is derived from an EMBL/GenBank/DDBJ whole genome shotgun (WGS) entry which is preliminary data.</text>
</comment>
<gene>
    <name evidence="1" type="ORF">SCARUB_00478</name>
</gene>
<reference evidence="1 2" key="1">
    <citation type="submission" date="2016-07" db="EMBL/GenBank/DDBJ databases">
        <title>Draft genome of Scalindua rubra, obtained from a brine-seawater interface in the Red Sea, sheds light on salt adaptation in anammox bacteria.</title>
        <authorList>
            <person name="Speth D.R."/>
            <person name="Lagkouvardos I."/>
            <person name="Wang Y."/>
            <person name="Qian P.-Y."/>
            <person name="Dutilh B.E."/>
            <person name="Jetten M.S."/>
        </authorList>
    </citation>
    <scope>NUCLEOTIDE SEQUENCE [LARGE SCALE GENOMIC DNA]</scope>
    <source>
        <strain evidence="1">BSI-1</strain>
    </source>
</reference>
<evidence type="ECO:0000313" key="1">
    <source>
        <dbReference type="EMBL" id="ODS34347.1"/>
    </source>
</evidence>
<sequence length="41" mass="5003">MKRDYRLYIDDILESIKKRLPNVESLMEEVLRKMDDDMGKD</sequence>